<evidence type="ECO:0000256" key="1">
    <source>
        <dbReference type="SAM" id="MobiDB-lite"/>
    </source>
</evidence>
<evidence type="ECO:0000313" key="3">
    <source>
        <dbReference type="Proteomes" id="UP001165042"/>
    </source>
</evidence>
<gene>
    <name evidence="2" type="ORF">Aglo03_09830</name>
</gene>
<feature type="compositionally biased region" description="Low complexity" evidence="1">
    <location>
        <begin position="75"/>
        <end position="88"/>
    </location>
</feature>
<feature type="region of interest" description="Disordered" evidence="1">
    <location>
        <begin position="70"/>
        <end position="111"/>
    </location>
</feature>
<sequence length="111" mass="11577">MTPQDNGAARSEVGLRVFDAPSRLADRLTSLAHKRSWPTSADNGVLVVELGSTSDAPAALLGEAITDLTAEIGTPSPSGSPPSRSGWHPHLRSEAQPCVTFGDTARVSQSK</sequence>
<organism evidence="2 3">
    <name type="scientific">Actinokineospora globicatena</name>
    <dbReference type="NCBI Taxonomy" id="103729"/>
    <lineage>
        <taxon>Bacteria</taxon>
        <taxon>Bacillati</taxon>
        <taxon>Actinomycetota</taxon>
        <taxon>Actinomycetes</taxon>
        <taxon>Pseudonocardiales</taxon>
        <taxon>Pseudonocardiaceae</taxon>
        <taxon>Actinokineospora</taxon>
    </lineage>
</organism>
<reference evidence="2" key="1">
    <citation type="submission" date="2023-02" db="EMBL/GenBank/DDBJ databases">
        <title>Actinokineospora globicatena NBRC 15670.</title>
        <authorList>
            <person name="Ichikawa N."/>
            <person name="Sato H."/>
            <person name="Tonouchi N."/>
        </authorList>
    </citation>
    <scope>NUCLEOTIDE SEQUENCE</scope>
    <source>
        <strain evidence="2">NBRC 15670</strain>
    </source>
</reference>
<accession>A0A9W6V693</accession>
<comment type="caution">
    <text evidence="2">The sequence shown here is derived from an EMBL/GenBank/DDBJ whole genome shotgun (WGS) entry which is preliminary data.</text>
</comment>
<proteinExistence type="predicted"/>
<protein>
    <submittedName>
        <fullName evidence="2">Uncharacterized protein</fullName>
    </submittedName>
</protein>
<dbReference type="Proteomes" id="UP001165042">
    <property type="component" value="Unassembled WGS sequence"/>
</dbReference>
<dbReference type="EMBL" id="BSSD01000001">
    <property type="protein sequence ID" value="GLW90167.1"/>
    <property type="molecule type" value="Genomic_DNA"/>
</dbReference>
<evidence type="ECO:0000313" key="2">
    <source>
        <dbReference type="EMBL" id="GLW90167.1"/>
    </source>
</evidence>
<keyword evidence="3" id="KW-1185">Reference proteome</keyword>
<name>A0A9W6V693_9PSEU</name>
<dbReference type="AlphaFoldDB" id="A0A9W6V693"/>